<name>A0A6N4R9V2_BLAVI</name>
<dbReference type="PANTHER" id="PTHR41542:SF1">
    <property type="entry name" value="BLL5807 PROTEIN"/>
    <property type="match status" value="1"/>
</dbReference>
<evidence type="ECO:0000259" key="1">
    <source>
        <dbReference type="SMART" id="SM00978"/>
    </source>
</evidence>
<evidence type="ECO:0000313" key="3">
    <source>
        <dbReference type="Proteomes" id="UP000320948"/>
    </source>
</evidence>
<dbReference type="PANTHER" id="PTHR41542">
    <property type="entry name" value="BLL5807 PROTEIN"/>
    <property type="match status" value="1"/>
</dbReference>
<dbReference type="SUPFAM" id="SSF54427">
    <property type="entry name" value="NTF2-like"/>
    <property type="match status" value="1"/>
</dbReference>
<dbReference type="InterPro" id="IPR032710">
    <property type="entry name" value="NTF2-like_dom_sf"/>
</dbReference>
<protein>
    <recommendedName>
        <fullName evidence="1">Tim44-like domain-containing protein</fullName>
    </recommendedName>
</protein>
<dbReference type="Gene3D" id="3.10.450.240">
    <property type="match status" value="1"/>
</dbReference>
<dbReference type="Proteomes" id="UP000320948">
    <property type="component" value="Unassembled WGS sequence"/>
</dbReference>
<dbReference type="EMBL" id="VAFM01000002">
    <property type="protein sequence ID" value="TKW60864.1"/>
    <property type="molecule type" value="Genomic_DNA"/>
</dbReference>
<sequence length="219" mass="24613">MIDLIVIALVAAIVVSRFTKFKLPKDPRDAAQRRSDLDRLRRNPLMRDDAPNTVVDITDQTEARKSGPVVSAHEQAKAAREAAKNLSGLAKIKALDAGFKEDDFLEGAKAAYTYFYQSWNAKDEEALANLCAPALYDRLMVELQDRNWQPVHVDDLRDAMILNARVHGKTAVIEVQFDSIEREGEATARSMQRRWVLARPLNSDDPNWELEHISTGADA</sequence>
<proteinExistence type="predicted"/>
<organism evidence="2 3">
    <name type="scientific">Blastochloris viridis</name>
    <name type="common">Rhodopseudomonas viridis</name>
    <dbReference type="NCBI Taxonomy" id="1079"/>
    <lineage>
        <taxon>Bacteria</taxon>
        <taxon>Pseudomonadati</taxon>
        <taxon>Pseudomonadota</taxon>
        <taxon>Alphaproteobacteria</taxon>
        <taxon>Hyphomicrobiales</taxon>
        <taxon>Blastochloridaceae</taxon>
        <taxon>Blastochloris</taxon>
    </lineage>
</organism>
<evidence type="ECO:0000313" key="2">
    <source>
        <dbReference type="EMBL" id="TKW60864.1"/>
    </source>
</evidence>
<reference evidence="2 3" key="1">
    <citation type="journal article" date="2017" name="Nat. Commun.">
        <title>In situ click chemistry generation of cyclooxygenase-2 inhibitors.</title>
        <authorList>
            <person name="Bhardwaj A."/>
            <person name="Kaur J."/>
            <person name="Wuest M."/>
            <person name="Wuest F."/>
        </authorList>
    </citation>
    <scope>NUCLEOTIDE SEQUENCE [LARGE SCALE GENOMIC DNA]</scope>
    <source>
        <strain evidence="2">S2_018_000_R2_106</strain>
    </source>
</reference>
<dbReference type="InterPro" id="IPR007379">
    <property type="entry name" value="Tim44-like_dom"/>
</dbReference>
<dbReference type="AlphaFoldDB" id="A0A6N4R9V2"/>
<dbReference type="Pfam" id="PF04280">
    <property type="entry name" value="Tim44"/>
    <property type="match status" value="1"/>
</dbReference>
<comment type="caution">
    <text evidence="2">The sequence shown here is derived from an EMBL/GenBank/DDBJ whole genome shotgun (WGS) entry which is preliminary data.</text>
</comment>
<accession>A0A6N4R9V2</accession>
<gene>
    <name evidence="2" type="ORF">DI628_08230</name>
</gene>
<dbReference type="SMART" id="SM00978">
    <property type="entry name" value="Tim44"/>
    <property type="match status" value="1"/>
</dbReference>
<feature type="domain" description="Tim44-like" evidence="1">
    <location>
        <begin position="86"/>
        <end position="215"/>
    </location>
</feature>